<name>A0A4Q2IZI7_9SPHN</name>
<dbReference type="GO" id="GO:0003700">
    <property type="term" value="F:DNA-binding transcription factor activity"/>
    <property type="evidence" value="ECO:0007669"/>
    <property type="project" value="InterPro"/>
</dbReference>
<evidence type="ECO:0000256" key="2">
    <source>
        <dbReference type="ARBA" id="ARBA00023163"/>
    </source>
</evidence>
<evidence type="ECO:0000313" key="4">
    <source>
        <dbReference type="Proteomes" id="UP000292347"/>
    </source>
</evidence>
<proteinExistence type="predicted"/>
<dbReference type="Pfam" id="PF06719">
    <property type="entry name" value="AraC_N"/>
    <property type="match status" value="1"/>
</dbReference>
<keyword evidence="2" id="KW-0804">Transcription</keyword>
<dbReference type="PROSITE" id="PS01124">
    <property type="entry name" value="HTH_ARAC_FAMILY_2"/>
    <property type="match status" value="1"/>
</dbReference>
<dbReference type="Gene3D" id="1.10.10.60">
    <property type="entry name" value="Homeodomain-like"/>
    <property type="match status" value="2"/>
</dbReference>
<dbReference type="PANTHER" id="PTHR43436">
    <property type="entry name" value="ARAC-FAMILY TRANSCRIPTIONAL REGULATOR"/>
    <property type="match status" value="1"/>
</dbReference>
<keyword evidence="4" id="KW-1185">Reference proteome</keyword>
<dbReference type="AlphaFoldDB" id="A0A4Q2IZI7"/>
<dbReference type="InterPro" id="IPR018060">
    <property type="entry name" value="HTH_AraC"/>
</dbReference>
<dbReference type="RefSeq" id="WP_129340407.1">
    <property type="nucleotide sequence ID" value="NZ_JACIDD010000001.1"/>
</dbReference>
<dbReference type="Pfam" id="PF12833">
    <property type="entry name" value="HTH_18"/>
    <property type="match status" value="1"/>
</dbReference>
<reference evidence="3 4" key="1">
    <citation type="submission" date="2019-01" db="EMBL/GenBank/DDBJ databases">
        <title>Sphingomonas mucosissima sp. nov. and Sphingomonas desiccabilis sp. nov., from biological soil crusts in the Colorado Plateau, USA.</title>
        <authorList>
            <person name="Zhu D."/>
        </authorList>
    </citation>
    <scope>NUCLEOTIDE SEQUENCE [LARGE SCALE GENOMIC DNA]</scope>
    <source>
        <strain evidence="3 4">CP1D</strain>
    </source>
</reference>
<comment type="caution">
    <text evidence="3">The sequence shown here is derived from an EMBL/GenBank/DDBJ whole genome shotgun (WGS) entry which is preliminary data.</text>
</comment>
<evidence type="ECO:0000256" key="1">
    <source>
        <dbReference type="ARBA" id="ARBA00023015"/>
    </source>
</evidence>
<protein>
    <submittedName>
        <fullName evidence="3">AraC family transcriptional regulator</fullName>
    </submittedName>
</protein>
<keyword evidence="1" id="KW-0805">Transcription regulation</keyword>
<accession>A0A4Q2IZI7</accession>
<dbReference type="SMART" id="SM00342">
    <property type="entry name" value="HTH_ARAC"/>
    <property type="match status" value="1"/>
</dbReference>
<dbReference type="InterPro" id="IPR009594">
    <property type="entry name" value="Tscrpt_reg_HTH_AraC_N"/>
</dbReference>
<dbReference type="InterPro" id="IPR009057">
    <property type="entry name" value="Homeodomain-like_sf"/>
</dbReference>
<evidence type="ECO:0000313" key="3">
    <source>
        <dbReference type="EMBL" id="RXZ34621.1"/>
    </source>
</evidence>
<dbReference type="OrthoDB" id="9802263at2"/>
<organism evidence="3 4">
    <name type="scientific">Sphingomonas desiccabilis</name>
    <dbReference type="NCBI Taxonomy" id="429134"/>
    <lineage>
        <taxon>Bacteria</taxon>
        <taxon>Pseudomonadati</taxon>
        <taxon>Pseudomonadota</taxon>
        <taxon>Alphaproteobacteria</taxon>
        <taxon>Sphingomonadales</taxon>
        <taxon>Sphingomonadaceae</taxon>
        <taxon>Sphingomonas</taxon>
    </lineage>
</organism>
<dbReference type="SUPFAM" id="SSF46689">
    <property type="entry name" value="Homeodomain-like"/>
    <property type="match status" value="2"/>
</dbReference>
<gene>
    <name evidence="3" type="ORF">EO081_02780</name>
</gene>
<dbReference type="Proteomes" id="UP000292347">
    <property type="component" value="Unassembled WGS sequence"/>
</dbReference>
<dbReference type="GO" id="GO:0043565">
    <property type="term" value="F:sequence-specific DNA binding"/>
    <property type="evidence" value="ECO:0007669"/>
    <property type="project" value="InterPro"/>
</dbReference>
<sequence>MNRITDLAALIGRHAPEDGFQDTALPSVTLIRSAAVTTPTPTVYAPSLCMVAQGAKEAQLGRSRFCYDPGSFLLAGVDLPVVGAVTQASADAPYLCLVLHLDAARVAEMVAEHPIADRQEDRPIPGLILGETTAEMIDAACRLLALLDAPEDRDALAPLLERELLWRLLRSPAGQLLQQMAGGPQSDKLNRALQWLRHHYAEPVSIDTLAEVAGMSPSALHQHFRTVTGLSPLRYRTQLRVQEARRLMIARGLDAATAGFQVGYGSPSQFSREYARTMGLPPSRDVERLRASTDHLVA</sequence>
<dbReference type="PANTHER" id="PTHR43436:SF1">
    <property type="entry name" value="TRANSCRIPTIONAL REGULATORY PROTEIN"/>
    <property type="match status" value="1"/>
</dbReference>
<dbReference type="EMBL" id="SDPT01000001">
    <property type="protein sequence ID" value="RXZ34621.1"/>
    <property type="molecule type" value="Genomic_DNA"/>
</dbReference>